<dbReference type="InterPro" id="IPR016032">
    <property type="entry name" value="Sig_transdc_resp-reg_C-effctor"/>
</dbReference>
<keyword evidence="2" id="KW-0238">DNA-binding</keyword>
<feature type="domain" description="HTH luxR-type" evidence="1">
    <location>
        <begin position="289"/>
        <end position="354"/>
    </location>
</feature>
<comment type="caution">
    <text evidence="2">The sequence shown here is derived from an EMBL/GenBank/DDBJ whole genome shotgun (WGS) entry which is preliminary data.</text>
</comment>
<protein>
    <submittedName>
        <fullName evidence="2">DNA-binding CsgD family transcriptional regulator</fullName>
    </submittedName>
</protein>
<dbReference type="SUPFAM" id="SSF46894">
    <property type="entry name" value="C-terminal effector domain of the bipartite response regulators"/>
    <property type="match status" value="1"/>
</dbReference>
<dbReference type="Gene3D" id="1.10.10.10">
    <property type="entry name" value="Winged helix-like DNA-binding domain superfamily/Winged helix DNA-binding domain"/>
    <property type="match status" value="1"/>
</dbReference>
<dbReference type="EMBL" id="JACIJP010000001">
    <property type="protein sequence ID" value="MBB6122312.1"/>
    <property type="molecule type" value="Genomic_DNA"/>
</dbReference>
<dbReference type="GO" id="GO:0003677">
    <property type="term" value="F:DNA binding"/>
    <property type="evidence" value="ECO:0007669"/>
    <property type="project" value="UniProtKB-KW"/>
</dbReference>
<reference evidence="2 3" key="1">
    <citation type="submission" date="2020-08" db="EMBL/GenBank/DDBJ databases">
        <title>Genomic Encyclopedia of Type Strains, Phase IV (KMG-IV): sequencing the most valuable type-strain genomes for metagenomic binning, comparative biology and taxonomic classification.</title>
        <authorList>
            <person name="Goeker M."/>
        </authorList>
    </citation>
    <scope>NUCLEOTIDE SEQUENCE [LARGE SCALE GENOMIC DNA]</scope>
    <source>
        <strain evidence="2 3">DSM 102255</strain>
    </source>
</reference>
<evidence type="ECO:0000259" key="1">
    <source>
        <dbReference type="PROSITE" id="PS50043"/>
    </source>
</evidence>
<dbReference type="Proteomes" id="UP000552700">
    <property type="component" value="Unassembled WGS sequence"/>
</dbReference>
<dbReference type="PRINTS" id="PR00038">
    <property type="entry name" value="HTHLUXR"/>
</dbReference>
<evidence type="ECO:0000313" key="2">
    <source>
        <dbReference type="EMBL" id="MBB6122312.1"/>
    </source>
</evidence>
<keyword evidence="3" id="KW-1185">Reference proteome</keyword>
<name>A0A841IVW6_9SPHN</name>
<dbReference type="InterPro" id="IPR000792">
    <property type="entry name" value="Tscrpt_reg_LuxR_C"/>
</dbReference>
<organism evidence="2 3">
    <name type="scientific">Sphingobium subterraneum</name>
    <dbReference type="NCBI Taxonomy" id="627688"/>
    <lineage>
        <taxon>Bacteria</taxon>
        <taxon>Pseudomonadati</taxon>
        <taxon>Pseudomonadota</taxon>
        <taxon>Alphaproteobacteria</taxon>
        <taxon>Sphingomonadales</taxon>
        <taxon>Sphingomonadaceae</taxon>
        <taxon>Sphingobium</taxon>
    </lineage>
</organism>
<dbReference type="GO" id="GO:0006355">
    <property type="term" value="P:regulation of DNA-templated transcription"/>
    <property type="evidence" value="ECO:0007669"/>
    <property type="project" value="InterPro"/>
</dbReference>
<dbReference type="Pfam" id="PF00196">
    <property type="entry name" value="GerE"/>
    <property type="match status" value="1"/>
</dbReference>
<dbReference type="AlphaFoldDB" id="A0A841IVW6"/>
<dbReference type="InterPro" id="IPR036388">
    <property type="entry name" value="WH-like_DNA-bd_sf"/>
</dbReference>
<dbReference type="RefSeq" id="WP_184076355.1">
    <property type="nucleotide sequence ID" value="NZ_JACIJP010000001.1"/>
</dbReference>
<evidence type="ECO:0000313" key="3">
    <source>
        <dbReference type="Proteomes" id="UP000552700"/>
    </source>
</evidence>
<sequence length="368" mass="40090">MPVPRLIDIIYEAAVQPALWPDVLQQVADHSRSRCCVFLSRSPDGVDWTTSTDSQQVMNDYVNEGWANDMTLVQPLFEEQWPGFRTETDYRTPEEIAALPVHKSFFIPRGFSHGMGTLIQGAGDVAVQITVQGFASDAAARAAVPTMDALRPHLARAISLSALLRSRSQIVVDSLSLAGVAAAVISTAGKLRSANSLFLDRMGDRIIESRGRLRFIDMFLSTQMSNALSRFRNGRERIQSVGVPGVEPSLAFAIHILPIIGTAREVCDSDGVLMIIADPSNRNVPSSDLLRLLFDLTPAEARLARLIARGQTVSEVATRAGIQENTVRAHLKAIYAKTGFSRQTDLALALVSLAAGTRQDNVRETSLP</sequence>
<dbReference type="PROSITE" id="PS50043">
    <property type="entry name" value="HTH_LUXR_2"/>
    <property type="match status" value="1"/>
</dbReference>
<gene>
    <name evidence="2" type="ORF">FHS92_000019</name>
</gene>
<proteinExistence type="predicted"/>
<dbReference type="CDD" id="cd06170">
    <property type="entry name" value="LuxR_C_like"/>
    <property type="match status" value="1"/>
</dbReference>
<dbReference type="SMART" id="SM00421">
    <property type="entry name" value="HTH_LUXR"/>
    <property type="match status" value="1"/>
</dbReference>
<accession>A0A841IVW6</accession>